<dbReference type="AlphaFoldDB" id="A0A9W7BGD2"/>
<accession>A0A9W7BGD2</accession>
<dbReference type="PANTHER" id="PTHR36348:SF1">
    <property type="entry name" value="EXPRESSED PROTEIN"/>
    <property type="match status" value="1"/>
</dbReference>
<keyword evidence="1" id="KW-0732">Signal</keyword>
<feature type="chain" id="PRO_5040934827" evidence="1">
    <location>
        <begin position="24"/>
        <end position="326"/>
    </location>
</feature>
<feature type="signal peptide" evidence="1">
    <location>
        <begin position="1"/>
        <end position="23"/>
    </location>
</feature>
<dbReference type="EMBL" id="BLQM01000394">
    <property type="protein sequence ID" value="GMH87420.1"/>
    <property type="molecule type" value="Genomic_DNA"/>
</dbReference>
<proteinExistence type="predicted"/>
<dbReference type="Proteomes" id="UP001162640">
    <property type="component" value="Unassembled WGS sequence"/>
</dbReference>
<evidence type="ECO:0000313" key="2">
    <source>
        <dbReference type="EMBL" id="GMH87420.1"/>
    </source>
</evidence>
<dbReference type="PANTHER" id="PTHR36348">
    <property type="entry name" value="EXPRESSED PROTEIN"/>
    <property type="match status" value="1"/>
</dbReference>
<name>A0A9W7BGD2_9STRA</name>
<comment type="caution">
    <text evidence="2">The sequence shown here is derived from an EMBL/GenBank/DDBJ whole genome shotgun (WGS) entry which is preliminary data.</text>
</comment>
<sequence length="326" mass="35752">MLLRSLPALPALLLFLLLPPSLSFLPPYARSLLRPSFHLQSTPKGSSPQPRPEPTPNDIAIYDEMIDKLSMATIQELPTAVSAALKVVGSPSFFMRIAERSDMTTSTTEKDRLSSLASNLSATLQAVVSTSEKKLNDASTTLQKVLASCAEPSGEFIVPLTQKSKTSLKSELQNLPLSDLDETFVSTLDSYMNKASKDDLPGLVFLLQTAMQYYAGIAISSARRDLIDAVAKNVAAVDDDVVVPEESSCSKFFTDLIVCEREEWGERLKDLPEGVDLGGLSNEAQKTIESVVLGLENGSVRQRVWAEYLREIVNVIEELRRAEEKD</sequence>
<evidence type="ECO:0000313" key="3">
    <source>
        <dbReference type="Proteomes" id="UP001162640"/>
    </source>
</evidence>
<evidence type="ECO:0000256" key="1">
    <source>
        <dbReference type="SAM" id="SignalP"/>
    </source>
</evidence>
<organism evidence="2 3">
    <name type="scientific">Triparma laevis f. inornata</name>
    <dbReference type="NCBI Taxonomy" id="1714386"/>
    <lineage>
        <taxon>Eukaryota</taxon>
        <taxon>Sar</taxon>
        <taxon>Stramenopiles</taxon>
        <taxon>Ochrophyta</taxon>
        <taxon>Bolidophyceae</taxon>
        <taxon>Parmales</taxon>
        <taxon>Triparmaceae</taxon>
        <taxon>Triparma</taxon>
    </lineage>
</organism>
<reference evidence="3" key="1">
    <citation type="journal article" date="2023" name="Commun. Biol.">
        <title>Genome analysis of Parmales, the sister group of diatoms, reveals the evolutionary specialization of diatoms from phago-mixotrophs to photoautotrophs.</title>
        <authorList>
            <person name="Ban H."/>
            <person name="Sato S."/>
            <person name="Yoshikawa S."/>
            <person name="Yamada K."/>
            <person name="Nakamura Y."/>
            <person name="Ichinomiya M."/>
            <person name="Sato N."/>
            <person name="Blanc-Mathieu R."/>
            <person name="Endo H."/>
            <person name="Kuwata A."/>
            <person name="Ogata H."/>
        </authorList>
    </citation>
    <scope>NUCLEOTIDE SEQUENCE [LARGE SCALE GENOMIC DNA]</scope>
</reference>
<protein>
    <submittedName>
        <fullName evidence="2">Uncharacterized protein</fullName>
    </submittedName>
</protein>
<gene>
    <name evidence="2" type="ORF">TL16_g10853</name>
</gene>